<dbReference type="OrthoDB" id="643861at2"/>
<reference evidence="6 8" key="1">
    <citation type="submission" date="2017-01" db="EMBL/GenBank/DDBJ databases">
        <authorList>
            <person name="Varghese N."/>
            <person name="Submissions S."/>
        </authorList>
    </citation>
    <scope>NUCLEOTIDE SEQUENCE [LARGE SCALE GENOMIC DNA]</scope>
    <source>
        <strain evidence="6 8">ATCC 27950</strain>
    </source>
</reference>
<proteinExistence type="predicted"/>
<keyword evidence="8" id="KW-1185">Reference proteome</keyword>
<keyword evidence="2" id="KW-0964">Secreted</keyword>
<dbReference type="Pfam" id="PF17210">
    <property type="entry name" value="SdrD_B"/>
    <property type="match status" value="1"/>
</dbReference>
<evidence type="ECO:0000313" key="9">
    <source>
        <dbReference type="Proteomes" id="UP000255231"/>
    </source>
</evidence>
<dbReference type="Gene3D" id="2.60.40.10">
    <property type="entry name" value="Immunoglobulins"/>
    <property type="match status" value="1"/>
</dbReference>
<gene>
    <name evidence="7" type="ORF">NCTC13560_02633</name>
    <name evidence="6" type="ORF">SAMN05421682_103204</name>
</gene>
<evidence type="ECO:0000256" key="4">
    <source>
        <dbReference type="SAM" id="SignalP"/>
    </source>
</evidence>
<evidence type="ECO:0000313" key="6">
    <source>
        <dbReference type="EMBL" id="SIQ21861.1"/>
    </source>
</evidence>
<feature type="chain" id="PRO_5016789468" evidence="4">
    <location>
        <begin position="20"/>
        <end position="604"/>
    </location>
</feature>
<dbReference type="Proteomes" id="UP000185725">
    <property type="component" value="Unassembled WGS sequence"/>
</dbReference>
<evidence type="ECO:0000313" key="8">
    <source>
        <dbReference type="Proteomes" id="UP000185725"/>
    </source>
</evidence>
<name>A0A381FDF3_9FLAO</name>
<evidence type="ECO:0000256" key="1">
    <source>
        <dbReference type="ARBA" id="ARBA00004613"/>
    </source>
</evidence>
<dbReference type="GeneID" id="303674038"/>
<keyword evidence="3 4" id="KW-0732">Signal</keyword>
<dbReference type="RefSeq" id="WP_076559159.1">
    <property type="nucleotide sequence ID" value="NZ_CP033929.1"/>
</dbReference>
<evidence type="ECO:0000259" key="5">
    <source>
        <dbReference type="Pfam" id="PF17210"/>
    </source>
</evidence>
<feature type="signal peptide" evidence="4">
    <location>
        <begin position="1"/>
        <end position="19"/>
    </location>
</feature>
<evidence type="ECO:0000256" key="3">
    <source>
        <dbReference type="ARBA" id="ARBA00022729"/>
    </source>
</evidence>
<organism evidence="7 9">
    <name type="scientific">Chryseobacterium indoltheticum</name>
    <dbReference type="NCBI Taxonomy" id="254"/>
    <lineage>
        <taxon>Bacteria</taxon>
        <taxon>Pseudomonadati</taxon>
        <taxon>Bacteroidota</taxon>
        <taxon>Flavobacteriia</taxon>
        <taxon>Flavobacteriales</taxon>
        <taxon>Weeksellaceae</taxon>
        <taxon>Chryseobacterium group</taxon>
        <taxon>Chryseobacterium</taxon>
    </lineage>
</organism>
<accession>A0A381FDF3</accession>
<dbReference type="AlphaFoldDB" id="A0A381FDF3"/>
<dbReference type="KEGG" id="cil:EG358_10045"/>
<protein>
    <submittedName>
        <fullName evidence="7">CshA-type fibril repeat</fullName>
    </submittedName>
</protein>
<dbReference type="Pfam" id="PF17963">
    <property type="entry name" value="Big_9"/>
    <property type="match status" value="1"/>
</dbReference>
<feature type="domain" description="SD-repeat containing protein B" evidence="5">
    <location>
        <begin position="296"/>
        <end position="376"/>
    </location>
</feature>
<dbReference type="InterPro" id="IPR013783">
    <property type="entry name" value="Ig-like_fold"/>
</dbReference>
<comment type="subcellular location">
    <subcellularLocation>
        <location evidence="1">Secreted</location>
    </subcellularLocation>
</comment>
<evidence type="ECO:0000313" key="7">
    <source>
        <dbReference type="EMBL" id="SUX44620.1"/>
    </source>
</evidence>
<dbReference type="EMBL" id="UFVS01000001">
    <property type="protein sequence ID" value="SUX44620.1"/>
    <property type="molecule type" value="Genomic_DNA"/>
</dbReference>
<dbReference type="EMBL" id="FTMF01000003">
    <property type="protein sequence ID" value="SIQ21861.1"/>
    <property type="molecule type" value="Genomic_DNA"/>
</dbReference>
<dbReference type="Proteomes" id="UP000255231">
    <property type="component" value="Unassembled WGS sequence"/>
</dbReference>
<dbReference type="InterPro" id="IPR033764">
    <property type="entry name" value="Sdr_B"/>
</dbReference>
<sequence length="604" mass="63737">MMKYLLVLAGLGSCSLLFAQKPVSRIYSDYAGFWDSETSAVTKPDNSHNLLAFTWDPDGAGPLPEKTFSTGVNNGILNTKGVSFTAGSYIALPAYTIPTPNSDTYIGVGQMYGGAGNVSPLPVNNNLVQYLSDGVQGLDLGTALFNITSGSSISLNTLGIVPSSIGDNVPDLIFTQVGTINNTTLPDTFRFVNQAGQNVGTPYVVSFSSVPVIGNACWKFYNANTNPPTYNANTSNSCTRVIRVLAADWSEFGITSSNYSQAVQLIQTFSGSSDLAFIGAYNEQSITFAASFNGSVYNDNNAGTPDGVGINGVSLNLYSNGTLVKNAVTNSSGFYFFDNINTNTYPGPYTIQLNLPQGFSVVGNRMGTTSNSISAVLSTGSSQGNNFGINRPPVAGNDILAAPKNITKTFNLIANDNDFDGGVLVPASINLIPPGNSINIVNTGGNVKGFTITNQGTWNVDNFGILTFTPAQNFYNTASTVQYTIKDNAGLVSNAANISIDVNYCFKPGTAGTPSSYTNLGISTLSERHKNWPEGPGISQGGIPNGFVALNSTNKGMVISRVSNSSAVLEPKKGMIVYDITAQCVKLYNGSGWNCIKRTCNEPN</sequence>
<dbReference type="SUPFAM" id="SSF49478">
    <property type="entry name" value="Cna protein B-type domain"/>
    <property type="match status" value="1"/>
</dbReference>
<reference evidence="7 9" key="2">
    <citation type="submission" date="2018-06" db="EMBL/GenBank/DDBJ databases">
        <authorList>
            <consortium name="Pathogen Informatics"/>
            <person name="Doyle S."/>
        </authorList>
    </citation>
    <scope>NUCLEOTIDE SEQUENCE [LARGE SCALE GENOMIC DNA]</scope>
    <source>
        <strain evidence="7 9">NCTC13560</strain>
    </source>
</reference>
<evidence type="ECO:0000256" key="2">
    <source>
        <dbReference type="ARBA" id="ARBA00022525"/>
    </source>
</evidence>
<dbReference type="GO" id="GO:0005576">
    <property type="term" value="C:extracellular region"/>
    <property type="evidence" value="ECO:0007669"/>
    <property type="project" value="UniProtKB-SubCell"/>
</dbReference>